<feature type="compositionally biased region" description="Pro residues" evidence="1">
    <location>
        <begin position="14"/>
        <end position="25"/>
    </location>
</feature>
<reference evidence="2 3" key="1">
    <citation type="submission" date="2024-03" db="EMBL/GenBank/DDBJ databases">
        <title>Adaptation during the transition from Ophiocordyceps entomopathogen to insect associate is accompanied by gene loss and intensified selection.</title>
        <authorList>
            <person name="Ward C.M."/>
            <person name="Onetto C.A."/>
            <person name="Borneman A.R."/>
        </authorList>
    </citation>
    <scope>NUCLEOTIDE SEQUENCE [LARGE SCALE GENOMIC DNA]</scope>
    <source>
        <strain evidence="2">AWRI1</strain>
        <tissue evidence="2">Single Adult Female</tissue>
    </source>
</reference>
<feature type="compositionally biased region" description="Basic and acidic residues" evidence="1">
    <location>
        <begin position="298"/>
        <end position="307"/>
    </location>
</feature>
<evidence type="ECO:0000313" key="2">
    <source>
        <dbReference type="EMBL" id="KAK7582659.1"/>
    </source>
</evidence>
<feature type="region of interest" description="Disordered" evidence="1">
    <location>
        <begin position="1"/>
        <end position="28"/>
    </location>
</feature>
<dbReference type="AlphaFoldDB" id="A0AAN9TTA5"/>
<gene>
    <name evidence="2" type="ORF">V9T40_014104</name>
</gene>
<keyword evidence="3" id="KW-1185">Reference proteome</keyword>
<name>A0AAN9TTA5_9HEMI</name>
<evidence type="ECO:0000313" key="3">
    <source>
        <dbReference type="Proteomes" id="UP001367676"/>
    </source>
</evidence>
<organism evidence="2 3">
    <name type="scientific">Parthenolecanium corni</name>
    <dbReference type="NCBI Taxonomy" id="536013"/>
    <lineage>
        <taxon>Eukaryota</taxon>
        <taxon>Metazoa</taxon>
        <taxon>Ecdysozoa</taxon>
        <taxon>Arthropoda</taxon>
        <taxon>Hexapoda</taxon>
        <taxon>Insecta</taxon>
        <taxon>Pterygota</taxon>
        <taxon>Neoptera</taxon>
        <taxon>Paraneoptera</taxon>
        <taxon>Hemiptera</taxon>
        <taxon>Sternorrhyncha</taxon>
        <taxon>Coccoidea</taxon>
        <taxon>Coccidae</taxon>
        <taxon>Parthenolecanium</taxon>
    </lineage>
</organism>
<proteinExistence type="predicted"/>
<evidence type="ECO:0000256" key="1">
    <source>
        <dbReference type="SAM" id="MobiDB-lite"/>
    </source>
</evidence>
<feature type="compositionally biased region" description="Low complexity" evidence="1">
    <location>
        <begin position="1"/>
        <end position="13"/>
    </location>
</feature>
<protein>
    <submittedName>
        <fullName evidence="2">Uncharacterized protein</fullName>
    </submittedName>
</protein>
<feature type="region of interest" description="Disordered" evidence="1">
    <location>
        <begin position="267"/>
        <end position="329"/>
    </location>
</feature>
<feature type="compositionally biased region" description="Basic residues" evidence="1">
    <location>
        <begin position="280"/>
        <end position="297"/>
    </location>
</feature>
<comment type="caution">
    <text evidence="2">The sequence shown here is derived from an EMBL/GenBank/DDBJ whole genome shotgun (WGS) entry which is preliminary data.</text>
</comment>
<sequence length="329" mass="38363">MASKKSSSLTASPTPSPTPPCPAPNQSPAVIEHSFFMHRRFGAKTMTTATTLSPTPDPNEYEKWAHKNIYLDDSELHLLKEHVRLLNGLPLAEEKPLRRITKLKPPKVWPRATLTSRGRAQLQQRRLVVRCGSNLKEKVDEYDDMMKSSDSALVYRQLREDAMARTSEEMDLLFEHQELENLKYLAANAREHELVEYRDNQGSRLRFNYIRGEPIISTNFRDAYDDYMKPPFIVPHRICRPKVYNIPKIDKRKEIWLVPVEEDEGIPLHMRPKTPDPKDKRSRKERARPVVKKGKRTPMKEWRDKKSAKQKRPPWKFTGACSPNIGWFN</sequence>
<accession>A0AAN9TTA5</accession>
<dbReference type="EMBL" id="JBBCAQ010000033">
    <property type="protein sequence ID" value="KAK7582659.1"/>
    <property type="molecule type" value="Genomic_DNA"/>
</dbReference>
<dbReference type="Proteomes" id="UP001367676">
    <property type="component" value="Unassembled WGS sequence"/>
</dbReference>